<sequence>NLSSPTLDVTAINRTTPATDPQIYKIIAGTRRYQSSGVSHDPPPPPLFLSFLANSEAVSRAGTSTFALKNRPRATRAIVKKVRTGCITCKRRHVKCDEQKPACQRCIKWGGQCEGYQKRPESAAASENQESEAQSSASEETSPRIPTSPESEGQLPSWYPAMMAESRRLLYLRNHTVVPMEPGSSPASMTTPPMAGTQGQQDVFWSTTVPLMLRTNGSVWAANVAIHALIESLRSNMTGAFTEEGRNAYSRALRHHGSALAELRNEAMGSGDLESVTVCCLFFVVFEMLHGDEVAARTHIYNGCRMIDELQRSRGLRPVRPTVENAMLWELQKSIRFLMLQTHGANHGQELDMLGSAGPSIF</sequence>
<protein>
    <recommendedName>
        <fullName evidence="8">Zn(2)-C6 fungal-type domain-containing protein</fullName>
    </recommendedName>
</protein>
<keyword evidence="4" id="KW-0238">DNA-binding</keyword>
<evidence type="ECO:0000256" key="3">
    <source>
        <dbReference type="ARBA" id="ARBA00023015"/>
    </source>
</evidence>
<keyword evidence="3" id="KW-0805">Transcription regulation</keyword>
<organism evidence="9">
    <name type="scientific">Bionectria ochroleuca</name>
    <name type="common">Gliocladium roseum</name>
    <dbReference type="NCBI Taxonomy" id="29856"/>
    <lineage>
        <taxon>Eukaryota</taxon>
        <taxon>Fungi</taxon>
        <taxon>Dikarya</taxon>
        <taxon>Ascomycota</taxon>
        <taxon>Pezizomycotina</taxon>
        <taxon>Sordariomycetes</taxon>
        <taxon>Hypocreomycetidae</taxon>
        <taxon>Hypocreales</taxon>
        <taxon>Bionectriaceae</taxon>
        <taxon>Clonostachys</taxon>
    </lineage>
</organism>
<evidence type="ECO:0000256" key="1">
    <source>
        <dbReference type="ARBA" id="ARBA00022723"/>
    </source>
</evidence>
<dbReference type="GO" id="GO:0000981">
    <property type="term" value="F:DNA-binding transcription factor activity, RNA polymerase II-specific"/>
    <property type="evidence" value="ECO:0007669"/>
    <property type="project" value="InterPro"/>
</dbReference>
<proteinExistence type="predicted"/>
<gene>
    <name evidence="9" type="ORF">BN869_000000432_1</name>
</gene>
<evidence type="ECO:0000313" key="9">
    <source>
        <dbReference type="EMBL" id="CEO44377.1"/>
    </source>
</evidence>
<dbReference type="Pfam" id="PF11951">
    <property type="entry name" value="Fungal_trans_2"/>
    <property type="match status" value="1"/>
</dbReference>
<dbReference type="Pfam" id="PF00172">
    <property type="entry name" value="Zn_clus"/>
    <property type="match status" value="1"/>
</dbReference>
<evidence type="ECO:0000256" key="4">
    <source>
        <dbReference type="ARBA" id="ARBA00023125"/>
    </source>
</evidence>
<evidence type="ECO:0000256" key="5">
    <source>
        <dbReference type="ARBA" id="ARBA00023163"/>
    </source>
</evidence>
<evidence type="ECO:0000256" key="2">
    <source>
        <dbReference type="ARBA" id="ARBA00022833"/>
    </source>
</evidence>
<dbReference type="InterPro" id="IPR021858">
    <property type="entry name" value="Fun_TF"/>
</dbReference>
<dbReference type="GO" id="GO:0003677">
    <property type="term" value="F:DNA binding"/>
    <property type="evidence" value="ECO:0007669"/>
    <property type="project" value="UniProtKB-KW"/>
</dbReference>
<dbReference type="PANTHER" id="PTHR36206:SF14">
    <property type="entry name" value="ZN(2)-C6 FUNGAL-TYPE DOMAIN-CONTAINING PROTEIN-RELATED"/>
    <property type="match status" value="1"/>
</dbReference>
<dbReference type="Gene3D" id="4.10.240.10">
    <property type="entry name" value="Zn(2)-C6 fungal-type DNA-binding domain"/>
    <property type="match status" value="1"/>
</dbReference>
<dbReference type="AlphaFoldDB" id="A0A0B7JM75"/>
<evidence type="ECO:0000256" key="6">
    <source>
        <dbReference type="ARBA" id="ARBA00023242"/>
    </source>
</evidence>
<dbReference type="PROSITE" id="PS50048">
    <property type="entry name" value="ZN2_CY6_FUNGAL_2"/>
    <property type="match status" value="1"/>
</dbReference>
<dbReference type="InterPro" id="IPR001138">
    <property type="entry name" value="Zn2Cys6_DnaBD"/>
</dbReference>
<feature type="domain" description="Zn(2)-C6 fungal-type" evidence="8">
    <location>
        <begin position="85"/>
        <end position="113"/>
    </location>
</feature>
<feature type="compositionally biased region" description="Low complexity" evidence="7">
    <location>
        <begin position="123"/>
        <end position="140"/>
    </location>
</feature>
<feature type="non-terminal residue" evidence="9">
    <location>
        <position position="1"/>
    </location>
</feature>
<keyword evidence="5" id="KW-0804">Transcription</keyword>
<evidence type="ECO:0000256" key="7">
    <source>
        <dbReference type="SAM" id="MobiDB-lite"/>
    </source>
</evidence>
<keyword evidence="1" id="KW-0479">Metal-binding</keyword>
<dbReference type="InterPro" id="IPR052360">
    <property type="entry name" value="Transcr_Regulatory_Proteins"/>
</dbReference>
<keyword evidence="6" id="KW-0539">Nucleus</keyword>
<dbReference type="EMBL" id="CDPU01000001">
    <property type="protein sequence ID" value="CEO44377.1"/>
    <property type="molecule type" value="Genomic_DNA"/>
</dbReference>
<dbReference type="CDD" id="cd00067">
    <property type="entry name" value="GAL4"/>
    <property type="match status" value="1"/>
</dbReference>
<accession>A0A0B7JM75</accession>
<reference evidence="9" key="1">
    <citation type="submission" date="2015-01" db="EMBL/GenBank/DDBJ databases">
        <authorList>
            <person name="Durling Mikael"/>
        </authorList>
    </citation>
    <scope>NUCLEOTIDE SEQUENCE</scope>
</reference>
<name>A0A0B7JM75_BIOOC</name>
<dbReference type="InterPro" id="IPR036864">
    <property type="entry name" value="Zn2-C6_fun-type_DNA-bd_sf"/>
</dbReference>
<keyword evidence="2" id="KW-0862">Zinc</keyword>
<dbReference type="SUPFAM" id="SSF57701">
    <property type="entry name" value="Zn2/Cys6 DNA-binding domain"/>
    <property type="match status" value="1"/>
</dbReference>
<evidence type="ECO:0000259" key="8">
    <source>
        <dbReference type="PROSITE" id="PS50048"/>
    </source>
</evidence>
<dbReference type="GO" id="GO:0008270">
    <property type="term" value="F:zinc ion binding"/>
    <property type="evidence" value="ECO:0007669"/>
    <property type="project" value="InterPro"/>
</dbReference>
<dbReference type="SMART" id="SM00066">
    <property type="entry name" value="GAL4"/>
    <property type="match status" value="1"/>
</dbReference>
<dbReference type="PANTHER" id="PTHR36206">
    <property type="entry name" value="ASPERCRYPTIN BIOSYNTHESIS CLUSTER-SPECIFIC TRANSCRIPTION REGULATOR ATNN-RELATED"/>
    <property type="match status" value="1"/>
</dbReference>
<feature type="region of interest" description="Disordered" evidence="7">
    <location>
        <begin position="123"/>
        <end position="157"/>
    </location>
</feature>
<dbReference type="PROSITE" id="PS00463">
    <property type="entry name" value="ZN2_CY6_FUNGAL_1"/>
    <property type="match status" value="1"/>
</dbReference>